<accession>A0ABM6JJ59</accession>
<gene>
    <name evidence="3" type="ORF">SJ2017_1302</name>
</gene>
<dbReference type="SUPFAM" id="SSF49344">
    <property type="entry name" value="CBD9-like"/>
    <property type="match status" value="1"/>
</dbReference>
<feature type="chain" id="PRO_5046411235" evidence="1">
    <location>
        <begin position="43"/>
        <end position="286"/>
    </location>
</feature>
<feature type="signal peptide" evidence="1">
    <location>
        <begin position="1"/>
        <end position="42"/>
    </location>
</feature>
<organism evidence="3 4">
    <name type="scientific">Shewanella japonica</name>
    <dbReference type="NCBI Taxonomy" id="93973"/>
    <lineage>
        <taxon>Bacteria</taxon>
        <taxon>Pseudomonadati</taxon>
        <taxon>Pseudomonadota</taxon>
        <taxon>Gammaproteobacteria</taxon>
        <taxon>Alteromonadales</taxon>
        <taxon>Shewanellaceae</taxon>
        <taxon>Shewanella</taxon>
    </lineage>
</organism>
<name>A0ABM6JJ59_9GAMM</name>
<protein>
    <submittedName>
        <fullName evidence="3">Sugar-binding protein</fullName>
    </submittedName>
</protein>
<feature type="domain" description="Carbohydrate-binding" evidence="2">
    <location>
        <begin position="67"/>
        <end position="283"/>
    </location>
</feature>
<dbReference type="Proteomes" id="UP000191820">
    <property type="component" value="Chromosome"/>
</dbReference>
<reference evidence="3 4" key="1">
    <citation type="submission" date="2017-03" db="EMBL/GenBank/DDBJ databases">
        <title>Genome sequencing of Shewanella japonica KCTC 22435.</title>
        <authorList>
            <person name="Kim K.M."/>
        </authorList>
    </citation>
    <scope>NUCLEOTIDE SEQUENCE [LARGE SCALE GENOMIC DNA]</scope>
    <source>
        <strain evidence="3 4">KCTC 22435</strain>
    </source>
</reference>
<evidence type="ECO:0000256" key="1">
    <source>
        <dbReference type="SAM" id="SignalP"/>
    </source>
</evidence>
<evidence type="ECO:0000313" key="3">
    <source>
        <dbReference type="EMBL" id="ARD21626.1"/>
    </source>
</evidence>
<dbReference type="EMBL" id="CP020472">
    <property type="protein sequence ID" value="ARD21626.1"/>
    <property type="molecule type" value="Genomic_DNA"/>
</dbReference>
<dbReference type="Pfam" id="PF06452">
    <property type="entry name" value="CBM9_1"/>
    <property type="match status" value="1"/>
</dbReference>
<dbReference type="RefSeq" id="WP_244899779.1">
    <property type="nucleotide sequence ID" value="NZ_CP020472.1"/>
</dbReference>
<dbReference type="Gene3D" id="2.60.40.1190">
    <property type="match status" value="1"/>
</dbReference>
<keyword evidence="1" id="KW-0732">Signal</keyword>
<evidence type="ECO:0000313" key="4">
    <source>
        <dbReference type="Proteomes" id="UP000191820"/>
    </source>
</evidence>
<proteinExistence type="predicted"/>
<evidence type="ECO:0000259" key="2">
    <source>
        <dbReference type="Pfam" id="PF06452"/>
    </source>
</evidence>
<dbReference type="InterPro" id="IPR010502">
    <property type="entry name" value="Carb-bd_dom_fam9"/>
</dbReference>
<sequence length="286" mass="32834">MEWFNKHVSFITRLTFTQKHITQAAISLLVLPAFFSSYSVQATTEDRFTEYVHQPIMVNYANEKINIDGVPNDADWQHANWHPIDNMIIGAAIDKNDFSGRYKLLWREDTLYLLTEVIDDVLFDQTADPTVLYWDDDTVEVFLDEDASGGEHQFSHNAFAYHVALDRQVADFSTQKQAMTFNEHITTVWSRDEANPQKVYWEMAIKVFPDNYNDSLTAFDDHQVSPVTLSGNKKLGFMLAYCDNDGSKTRENFIGSHPIKAVNGDMNRGYKDANVFGHIILTNKQN</sequence>
<keyword evidence="4" id="KW-1185">Reference proteome</keyword>
<dbReference type="CDD" id="cd00241">
    <property type="entry name" value="DOMON_like"/>
    <property type="match status" value="1"/>
</dbReference>